<dbReference type="AlphaFoldDB" id="A0A5D9CFG9"/>
<evidence type="ECO:0000313" key="8">
    <source>
        <dbReference type="EMBL" id="TZG28855.1"/>
    </source>
</evidence>
<organism evidence="8 9">
    <name type="scientific">Sphingomonas montanisoli</name>
    <dbReference type="NCBI Taxonomy" id="2606412"/>
    <lineage>
        <taxon>Bacteria</taxon>
        <taxon>Pseudomonadati</taxon>
        <taxon>Pseudomonadota</taxon>
        <taxon>Alphaproteobacteria</taxon>
        <taxon>Sphingomonadales</taxon>
        <taxon>Sphingomonadaceae</taxon>
        <taxon>Sphingomonas</taxon>
    </lineage>
</organism>
<dbReference type="Gene3D" id="3.10.20.310">
    <property type="entry name" value="membrane protein fhac"/>
    <property type="match status" value="2"/>
</dbReference>
<proteinExistence type="predicted"/>
<dbReference type="EMBL" id="VTOU01000001">
    <property type="protein sequence ID" value="TZG28855.1"/>
    <property type="molecule type" value="Genomic_DNA"/>
</dbReference>
<dbReference type="Proteomes" id="UP000322077">
    <property type="component" value="Unassembled WGS sequence"/>
</dbReference>
<gene>
    <name evidence="8" type="ORF">FYJ91_01555</name>
</gene>
<feature type="domain" description="Bacterial surface antigen (D15)" evidence="6">
    <location>
        <begin position="381"/>
        <end position="670"/>
    </location>
</feature>
<protein>
    <submittedName>
        <fullName evidence="8">BamA/TamA family outer membrane protein</fullName>
    </submittedName>
</protein>
<dbReference type="GO" id="GO:0019867">
    <property type="term" value="C:outer membrane"/>
    <property type="evidence" value="ECO:0007669"/>
    <property type="project" value="InterPro"/>
</dbReference>
<feature type="chain" id="PRO_5022751247" evidence="5">
    <location>
        <begin position="28"/>
        <end position="670"/>
    </location>
</feature>
<feature type="domain" description="POTRA" evidence="7">
    <location>
        <begin position="207"/>
        <end position="267"/>
    </location>
</feature>
<dbReference type="InterPro" id="IPR010827">
    <property type="entry name" value="BamA/TamA_POTRA"/>
</dbReference>
<feature type="domain" description="POTRA" evidence="7">
    <location>
        <begin position="273"/>
        <end position="343"/>
    </location>
</feature>
<evidence type="ECO:0000256" key="4">
    <source>
        <dbReference type="SAM" id="MobiDB-lite"/>
    </source>
</evidence>
<dbReference type="PANTHER" id="PTHR12815">
    <property type="entry name" value="SORTING AND ASSEMBLY MACHINERY SAMM50 PROTEIN FAMILY MEMBER"/>
    <property type="match status" value="1"/>
</dbReference>
<evidence type="ECO:0000256" key="3">
    <source>
        <dbReference type="ARBA" id="ARBA00023136"/>
    </source>
</evidence>
<evidence type="ECO:0000259" key="7">
    <source>
        <dbReference type="Pfam" id="PF07244"/>
    </source>
</evidence>
<keyword evidence="3" id="KW-0472">Membrane</keyword>
<dbReference type="InterPro" id="IPR000184">
    <property type="entry name" value="Bac_surfAg_D15"/>
</dbReference>
<dbReference type="InterPro" id="IPR039910">
    <property type="entry name" value="D15-like"/>
</dbReference>
<evidence type="ECO:0000259" key="6">
    <source>
        <dbReference type="Pfam" id="PF01103"/>
    </source>
</evidence>
<dbReference type="PANTHER" id="PTHR12815:SF42">
    <property type="entry name" value="BACTERIAL SURFACE ANTIGEN (D15) DOMAIN-CONTAINING PROTEIN"/>
    <property type="match status" value="1"/>
</dbReference>
<evidence type="ECO:0000256" key="1">
    <source>
        <dbReference type="ARBA" id="ARBA00004370"/>
    </source>
</evidence>
<sequence>MKAGRASLGAQSLAVIALFCAGARAEAQGTAPVAPETLPSSDAAGLDPTSDMAPLPDLGVEWPTTDDAGIVPSGDTPSKADKDAETGADAQAEQHYQIVIDGLDDAEGLSNETRAGLRLRFDSLSALKEGDGKGNIAQIDRRARQDEELLGELLRAAGFYEATVATRIERPAGGKLRVVLDSDPGTLYTLAAIDLPGIDAAGDRAPEVRKALGLKIGDPVDADRIAAGQAAVTAELGREGFVFAKVAEPELTVDHEAHNAALSMAIDPNGARKFGAIRLDGDRLFSAKHIGRIARFRPGQPYDSARIEDLRRALIQTGLVSAVTIKPVQTSDPDVVDVSVKLEPAPPRTISGALGYGTGEGYRVEASWQHRNLIKPEGGVTFRGVLGTQEQTLGAILRRNNYKARDRVLTGQVFLSHLDQNAYEARSVTIAAGMERQTNIIWQKKWTWFYGVEFVASKEDDTVKATGAPRSRQYLIGALPTGLTYDGSDDLLNPSKGYRLSGRISPELSLQGSAFGYVKAQVDGSYYQPVTDRVVMAGRVRLGSILGAGAERIAPTRRFYAGGGGSVRGFGYQKIGPLDVNGDPAGGRSLAEFSIESRVRFGDFGVVPFIDGGNLYAATLPTFDNLRYGAGLGVRYYTSFGPIRVDVGTPLNRRPGDSRVTVYVSLGQAF</sequence>
<feature type="region of interest" description="Disordered" evidence="4">
    <location>
        <begin position="29"/>
        <end position="90"/>
    </location>
</feature>
<keyword evidence="5" id="KW-0732">Signal</keyword>
<keyword evidence="2" id="KW-1134">Transmembrane beta strand</keyword>
<name>A0A5D9CFG9_9SPHN</name>
<dbReference type="Pfam" id="PF01103">
    <property type="entry name" value="Omp85"/>
    <property type="match status" value="1"/>
</dbReference>
<reference evidence="8 9" key="1">
    <citation type="submission" date="2019-08" db="EMBL/GenBank/DDBJ databases">
        <authorList>
            <person name="Wang G."/>
            <person name="Xu Z."/>
        </authorList>
    </citation>
    <scope>NUCLEOTIDE SEQUENCE [LARGE SCALE GENOMIC DNA]</scope>
    <source>
        <strain evidence="8 9">ZX</strain>
    </source>
</reference>
<keyword evidence="9" id="KW-1185">Reference proteome</keyword>
<accession>A0A5D9CFG9</accession>
<comment type="caution">
    <text evidence="8">The sequence shown here is derived from an EMBL/GenBank/DDBJ whole genome shotgun (WGS) entry which is preliminary data.</text>
</comment>
<evidence type="ECO:0000313" key="9">
    <source>
        <dbReference type="Proteomes" id="UP000322077"/>
    </source>
</evidence>
<dbReference type="Pfam" id="PF07244">
    <property type="entry name" value="POTRA"/>
    <property type="match status" value="2"/>
</dbReference>
<evidence type="ECO:0000256" key="2">
    <source>
        <dbReference type="ARBA" id="ARBA00022452"/>
    </source>
</evidence>
<keyword evidence="2" id="KW-0812">Transmembrane</keyword>
<dbReference type="Gene3D" id="2.40.160.50">
    <property type="entry name" value="membrane protein fhac: a member of the omp85/tpsb transporter family"/>
    <property type="match status" value="1"/>
</dbReference>
<evidence type="ECO:0000256" key="5">
    <source>
        <dbReference type="SAM" id="SignalP"/>
    </source>
</evidence>
<dbReference type="RefSeq" id="WP_149520521.1">
    <property type="nucleotide sequence ID" value="NZ_VTOU01000001.1"/>
</dbReference>
<feature type="signal peptide" evidence="5">
    <location>
        <begin position="1"/>
        <end position="27"/>
    </location>
</feature>
<comment type="subcellular location">
    <subcellularLocation>
        <location evidence="1">Membrane</location>
    </subcellularLocation>
</comment>